<comment type="subcellular location">
    <subcellularLocation>
        <location evidence="1">Cell projection</location>
        <location evidence="1">Cilium membrane</location>
        <topology evidence="1">Multi-pass membrane protein</topology>
    </subcellularLocation>
</comment>
<dbReference type="Pfam" id="PF10149">
    <property type="entry name" value="TM231"/>
    <property type="match status" value="1"/>
</dbReference>
<organism evidence="14 15">
    <name type="scientific">Leptobrachium leishanense</name>
    <name type="common">Leishan spiny toad</name>
    <dbReference type="NCBI Taxonomy" id="445787"/>
    <lineage>
        <taxon>Eukaryota</taxon>
        <taxon>Metazoa</taxon>
        <taxon>Chordata</taxon>
        <taxon>Craniata</taxon>
        <taxon>Vertebrata</taxon>
        <taxon>Euteleostomi</taxon>
        <taxon>Amphibia</taxon>
        <taxon>Batrachia</taxon>
        <taxon>Anura</taxon>
        <taxon>Pelobatoidea</taxon>
        <taxon>Megophryidae</taxon>
        <taxon>Leptobrachium</taxon>
    </lineage>
</organism>
<evidence type="ECO:0000256" key="10">
    <source>
        <dbReference type="ARBA" id="ARBA00023180"/>
    </source>
</evidence>
<keyword evidence="11" id="KW-0966">Cell projection</keyword>
<dbReference type="OrthoDB" id="426438at2759"/>
<feature type="transmembrane region" description="Helical" evidence="13">
    <location>
        <begin position="73"/>
        <end position="91"/>
    </location>
</feature>
<dbReference type="Ensembl" id="ENSLLET00000038125.1">
    <property type="protein sequence ID" value="ENSLLEP00000036705.1"/>
    <property type="gene ID" value="ENSLLEG00000023258.1"/>
</dbReference>
<evidence type="ECO:0000256" key="7">
    <source>
        <dbReference type="ARBA" id="ARBA00022989"/>
    </source>
</evidence>
<keyword evidence="5 13" id="KW-0812">Transmembrane</keyword>
<evidence type="ECO:0000256" key="1">
    <source>
        <dbReference type="ARBA" id="ARBA00004272"/>
    </source>
</evidence>
<evidence type="ECO:0000256" key="11">
    <source>
        <dbReference type="ARBA" id="ARBA00023273"/>
    </source>
</evidence>
<keyword evidence="6" id="KW-0970">Cilium biogenesis/degradation</keyword>
<name>A0A8C5QFU8_9ANUR</name>
<keyword evidence="8" id="KW-0969">Cilium</keyword>
<evidence type="ECO:0000256" key="5">
    <source>
        <dbReference type="ARBA" id="ARBA00022692"/>
    </source>
</evidence>
<keyword evidence="15" id="KW-1185">Reference proteome</keyword>
<accession>A0A8C5QFU8</accession>
<dbReference type="GO" id="GO:0060170">
    <property type="term" value="C:ciliary membrane"/>
    <property type="evidence" value="ECO:0007669"/>
    <property type="project" value="UniProtKB-SubCell"/>
</dbReference>
<evidence type="ECO:0000256" key="6">
    <source>
        <dbReference type="ARBA" id="ARBA00022794"/>
    </source>
</evidence>
<evidence type="ECO:0000313" key="14">
    <source>
        <dbReference type="Ensembl" id="ENSLLEP00000036705.1"/>
    </source>
</evidence>
<keyword evidence="4" id="KW-1003">Cell membrane</keyword>
<keyword evidence="10" id="KW-0325">Glycoprotein</keyword>
<evidence type="ECO:0000256" key="9">
    <source>
        <dbReference type="ARBA" id="ARBA00023136"/>
    </source>
</evidence>
<reference evidence="14" key="2">
    <citation type="submission" date="2025-09" db="UniProtKB">
        <authorList>
            <consortium name="Ensembl"/>
        </authorList>
    </citation>
    <scope>IDENTIFICATION</scope>
</reference>
<dbReference type="GO" id="GO:0060271">
    <property type="term" value="P:cilium assembly"/>
    <property type="evidence" value="ECO:0007669"/>
    <property type="project" value="TreeGrafter"/>
</dbReference>
<evidence type="ECO:0000256" key="4">
    <source>
        <dbReference type="ARBA" id="ARBA00022475"/>
    </source>
</evidence>
<proteinExistence type="inferred from homology"/>
<evidence type="ECO:0000313" key="15">
    <source>
        <dbReference type="Proteomes" id="UP000694569"/>
    </source>
</evidence>
<dbReference type="PANTHER" id="PTHR14605:SF1">
    <property type="entry name" value="TRANSMEMBRANE PROTEIN 231"/>
    <property type="match status" value="1"/>
</dbReference>
<evidence type="ECO:0000256" key="8">
    <source>
        <dbReference type="ARBA" id="ARBA00023069"/>
    </source>
</evidence>
<gene>
    <name evidence="14" type="primary">TMEM231</name>
</gene>
<reference evidence="14" key="1">
    <citation type="submission" date="2025-08" db="UniProtKB">
        <authorList>
            <consortium name="Ensembl"/>
        </authorList>
    </citation>
    <scope>IDENTIFICATION</scope>
</reference>
<dbReference type="GeneTree" id="ENSGT00390000015366"/>
<sequence>MYGKGIRSRGCKGEGDVLGRGIRSRGMYWGGGIIVRRVCYCRLHASHDGDLRDLLPPCAHTIQSQGLLCRHSVFLLIVLALTYIPPLLVAYRSHGFWLKQSTYEEQPNVRFRYELLLIATHSTDGDFVAWSTFQHFNSLVGERLRVPQVSAREEDKNSDGKMDQLSFKLELPLRPSENIYHVQLILTFSYQLYRISTFIMQSMVFIQHSSPVPGAGLYINGDLRLQQRQPLRHQGLDTTYNVSVINGSSPFASAYRLTDIIAAYQERNVTTVLNTPSPVWLAGRAASEPFVISATIRYPVETISYQPGFWEMIKFAWIQYISVLLIFLWVFERVKVFVFQNQVLTTIPDRVPYSFKAHQS</sequence>
<keyword evidence="9 13" id="KW-0472">Membrane</keyword>
<evidence type="ECO:0000256" key="3">
    <source>
        <dbReference type="ARBA" id="ARBA00015087"/>
    </source>
</evidence>
<dbReference type="PANTHER" id="PTHR14605">
    <property type="entry name" value="CHST5 PROTEIN"/>
    <property type="match status" value="1"/>
</dbReference>
<comment type="similarity">
    <text evidence="2">Belongs to the TMEM231 family.</text>
</comment>
<evidence type="ECO:0000256" key="13">
    <source>
        <dbReference type="SAM" id="Phobius"/>
    </source>
</evidence>
<protein>
    <recommendedName>
        <fullName evidence="3">Transmembrane protein 231</fullName>
    </recommendedName>
</protein>
<evidence type="ECO:0000256" key="2">
    <source>
        <dbReference type="ARBA" id="ARBA00009082"/>
    </source>
</evidence>
<feature type="transmembrane region" description="Helical" evidence="13">
    <location>
        <begin position="312"/>
        <end position="331"/>
    </location>
</feature>
<comment type="function">
    <text evidence="12">Transmembrane component of the tectonic-like complex, a complex localized at the transition zone of primary cilia and acting as a barrier that prevents diffusion of transmembrane proteins between the cilia and plasma membranes. Required for ciliogenesis and sonic hedgehog/SHH signaling.</text>
</comment>
<dbReference type="AlphaFoldDB" id="A0A8C5QFU8"/>
<dbReference type="GO" id="GO:0035869">
    <property type="term" value="C:ciliary transition zone"/>
    <property type="evidence" value="ECO:0007669"/>
    <property type="project" value="TreeGrafter"/>
</dbReference>
<evidence type="ECO:0000256" key="12">
    <source>
        <dbReference type="ARBA" id="ARBA00024803"/>
    </source>
</evidence>
<dbReference type="InterPro" id="IPR019306">
    <property type="entry name" value="TMEM231"/>
</dbReference>
<dbReference type="GO" id="GO:0032880">
    <property type="term" value="P:regulation of protein localization"/>
    <property type="evidence" value="ECO:0007669"/>
    <property type="project" value="TreeGrafter"/>
</dbReference>
<keyword evidence="7 13" id="KW-1133">Transmembrane helix</keyword>
<dbReference type="Proteomes" id="UP000694569">
    <property type="component" value="Unplaced"/>
</dbReference>